<accession>A0A9Q0HLA9</accession>
<keyword evidence="13" id="KW-1185">Reference proteome</keyword>
<protein>
    <recommendedName>
        <fullName evidence="2">acetyl-CoA carboxytransferase</fullName>
        <ecNumber evidence="2">2.1.3.15</ecNumber>
    </recommendedName>
</protein>
<dbReference type="InterPro" id="IPR001095">
    <property type="entry name" value="Acetyl_CoA_COase_a_su"/>
</dbReference>
<evidence type="ECO:0000256" key="8">
    <source>
        <dbReference type="ARBA" id="ARBA00023098"/>
    </source>
</evidence>
<keyword evidence="9" id="KW-0275">Fatty acid biosynthesis</keyword>
<keyword evidence="8" id="KW-0443">Lipid metabolism</keyword>
<proteinExistence type="inferred from homology"/>
<dbReference type="NCBIfam" id="TIGR00513">
    <property type="entry name" value="accA"/>
    <property type="match status" value="1"/>
</dbReference>
<evidence type="ECO:0000256" key="2">
    <source>
        <dbReference type="ARBA" id="ARBA00011883"/>
    </source>
</evidence>
<comment type="pathway">
    <text evidence="1">Lipid metabolism; malonyl-CoA biosynthesis; malonyl-CoA from acetyl-CoA: step 1/1.</text>
</comment>
<dbReference type="Gene3D" id="3.90.226.10">
    <property type="entry name" value="2-enoyl-CoA Hydratase, Chain A, domain 1"/>
    <property type="match status" value="1"/>
</dbReference>
<evidence type="ECO:0000313" key="12">
    <source>
        <dbReference type="EMBL" id="KAJ1690447.1"/>
    </source>
</evidence>
<dbReference type="PANTHER" id="PTHR42853:SF3">
    <property type="entry name" value="ACETYL-COENZYME A CARBOXYLASE CARBOXYL TRANSFERASE SUBUNIT ALPHA, CHLOROPLASTIC"/>
    <property type="match status" value="1"/>
</dbReference>
<dbReference type="NCBIfam" id="NF004344">
    <property type="entry name" value="PRK05724.1"/>
    <property type="match status" value="1"/>
</dbReference>
<keyword evidence="3" id="KW-0444">Lipid biosynthesis</keyword>
<dbReference type="GO" id="GO:0005524">
    <property type="term" value="F:ATP binding"/>
    <property type="evidence" value="ECO:0007669"/>
    <property type="project" value="UniProtKB-KW"/>
</dbReference>
<dbReference type="GO" id="GO:0006633">
    <property type="term" value="P:fatty acid biosynthetic process"/>
    <property type="evidence" value="ECO:0007669"/>
    <property type="project" value="UniProtKB-KW"/>
</dbReference>
<keyword evidence="4" id="KW-0808">Transferase</keyword>
<dbReference type="EC" id="2.1.3.15" evidence="2"/>
<evidence type="ECO:0000256" key="7">
    <source>
        <dbReference type="ARBA" id="ARBA00022840"/>
    </source>
</evidence>
<evidence type="ECO:0000256" key="1">
    <source>
        <dbReference type="ARBA" id="ARBA00004956"/>
    </source>
</evidence>
<dbReference type="HAMAP" id="MF_00823">
    <property type="entry name" value="AcetylCoA_CT_alpha"/>
    <property type="match status" value="1"/>
</dbReference>
<evidence type="ECO:0000256" key="9">
    <source>
        <dbReference type="ARBA" id="ARBA00023160"/>
    </source>
</evidence>
<evidence type="ECO:0000256" key="10">
    <source>
        <dbReference type="ARBA" id="ARBA00049152"/>
    </source>
</evidence>
<organism evidence="12 13">
    <name type="scientific">Rhynchospora breviuscula</name>
    <dbReference type="NCBI Taxonomy" id="2022672"/>
    <lineage>
        <taxon>Eukaryota</taxon>
        <taxon>Viridiplantae</taxon>
        <taxon>Streptophyta</taxon>
        <taxon>Embryophyta</taxon>
        <taxon>Tracheophyta</taxon>
        <taxon>Spermatophyta</taxon>
        <taxon>Magnoliopsida</taxon>
        <taxon>Liliopsida</taxon>
        <taxon>Poales</taxon>
        <taxon>Cyperaceae</taxon>
        <taxon>Cyperoideae</taxon>
        <taxon>Rhynchosporeae</taxon>
        <taxon>Rhynchospora</taxon>
    </lineage>
</organism>
<name>A0A9Q0HLA9_9POAL</name>
<evidence type="ECO:0000259" key="11">
    <source>
        <dbReference type="PROSITE" id="PS50989"/>
    </source>
</evidence>
<dbReference type="EMBL" id="JAMQYH010000004">
    <property type="protein sequence ID" value="KAJ1690447.1"/>
    <property type="molecule type" value="Genomic_DNA"/>
</dbReference>
<dbReference type="GO" id="GO:0003989">
    <property type="term" value="F:acetyl-CoA carboxylase activity"/>
    <property type="evidence" value="ECO:0007669"/>
    <property type="project" value="InterPro"/>
</dbReference>
<dbReference type="PANTHER" id="PTHR42853">
    <property type="entry name" value="ACETYL-COENZYME A CARBOXYLASE CARBOXYL TRANSFERASE SUBUNIT ALPHA"/>
    <property type="match status" value="1"/>
</dbReference>
<evidence type="ECO:0000256" key="6">
    <source>
        <dbReference type="ARBA" id="ARBA00022832"/>
    </source>
</evidence>
<dbReference type="NCBIfam" id="NF041504">
    <property type="entry name" value="AccA_sub"/>
    <property type="match status" value="1"/>
</dbReference>
<sequence>MSSLSLAHAIGTQKIRSFISGSYANPFLGGTGNGCMSVSVSVPHSVQNRVSNRVLARKGKKKERPWPNLNEIDPEWKPEHLMHLSPYKPLKEKPRMLNLQFEKPILKLKKRLEEVKEYAKTCKYDLTDLVETMEARYYEVASRFYAALEPIERVHIARHPQRPTFLDHVINMTDRWIELHGDRAGYDDPSIVCCLGSMDGHTYMFIGQQKGRNSKENIKRNFGMPTPHGYRKALRFMRYAEKHGFPIITFVDTPGAFPDLKSEELNQGEAIANNLRSMFGIKVPIITVVIGEGGSGGALAIACSNKILMFENSVFFVASPEACAAILYKSAKEAPKAAQKLKITAAGLKEMGVCDYIVPEPLGGAHRDPALASKILKIAILREMAVFRNNSISVDHILFQRKLKFRKIGKYKELDPVDDAKMRKMKRREVPYSAFTYTDPTPYDKEQLEAALEDVKTFLPEEEIEHLISDENLRKLEKELDVEWNKALFKLGLYRDAKTLHKEIGEVLGDPYAEGELPKELQKKVDRLGKSLCEQLARPETVPSLRAKFQLYHFALNLRIFLQNEDWKHVEDDKKDDQEDENEDEVKMESAFSFLDEKPAVAVVAGKKKKGRKA</sequence>
<evidence type="ECO:0000256" key="5">
    <source>
        <dbReference type="ARBA" id="ARBA00022741"/>
    </source>
</evidence>
<feature type="domain" description="CoA carboxyltransferase C-terminal" evidence="11">
    <location>
        <begin position="125"/>
        <end position="386"/>
    </location>
</feature>
<comment type="caution">
    <text evidence="12">The sequence shown here is derived from an EMBL/GenBank/DDBJ whole genome shotgun (WGS) entry which is preliminary data.</text>
</comment>
<dbReference type="Proteomes" id="UP001151287">
    <property type="component" value="Unassembled WGS sequence"/>
</dbReference>
<evidence type="ECO:0000256" key="3">
    <source>
        <dbReference type="ARBA" id="ARBA00022516"/>
    </source>
</evidence>
<gene>
    <name evidence="12" type="ORF">LUZ63_014602</name>
</gene>
<reference evidence="12" key="1">
    <citation type="journal article" date="2022" name="Cell">
        <title>Repeat-based holocentromeres influence genome architecture and karyotype evolution.</title>
        <authorList>
            <person name="Hofstatter P.G."/>
            <person name="Thangavel G."/>
            <person name="Lux T."/>
            <person name="Neumann P."/>
            <person name="Vondrak T."/>
            <person name="Novak P."/>
            <person name="Zhang M."/>
            <person name="Costa L."/>
            <person name="Castellani M."/>
            <person name="Scott A."/>
            <person name="Toegelov H."/>
            <person name="Fuchs J."/>
            <person name="Mata-Sucre Y."/>
            <person name="Dias Y."/>
            <person name="Vanzela A.L.L."/>
            <person name="Huettel B."/>
            <person name="Almeida C.C.S."/>
            <person name="Simkova H."/>
            <person name="Souza G."/>
            <person name="Pedrosa-Harand A."/>
            <person name="Macas J."/>
            <person name="Mayer K.F.X."/>
            <person name="Houben A."/>
            <person name="Marques A."/>
        </authorList>
    </citation>
    <scope>NUCLEOTIDE SEQUENCE</scope>
    <source>
        <strain evidence="12">RhyBre1mFocal</strain>
    </source>
</reference>
<keyword evidence="6" id="KW-0276">Fatty acid metabolism</keyword>
<dbReference type="SUPFAM" id="SSF52096">
    <property type="entry name" value="ClpP/crotonase"/>
    <property type="match status" value="1"/>
</dbReference>
<keyword evidence="5" id="KW-0547">Nucleotide-binding</keyword>
<dbReference type="AlphaFoldDB" id="A0A9Q0HLA9"/>
<comment type="catalytic activity">
    <reaction evidence="10">
        <text>N(6)-carboxybiotinyl-L-lysyl-[protein] + acetyl-CoA = N(6)-biotinyl-L-lysyl-[protein] + malonyl-CoA</text>
        <dbReference type="Rhea" id="RHEA:54728"/>
        <dbReference type="Rhea" id="RHEA-COMP:10505"/>
        <dbReference type="Rhea" id="RHEA-COMP:10506"/>
        <dbReference type="ChEBI" id="CHEBI:57288"/>
        <dbReference type="ChEBI" id="CHEBI:57384"/>
        <dbReference type="ChEBI" id="CHEBI:83144"/>
        <dbReference type="ChEBI" id="CHEBI:83145"/>
        <dbReference type="EC" id="2.1.3.15"/>
    </reaction>
</comment>
<evidence type="ECO:0000256" key="4">
    <source>
        <dbReference type="ARBA" id="ARBA00022679"/>
    </source>
</evidence>
<dbReference type="PROSITE" id="PS50989">
    <property type="entry name" value="COA_CT_CTER"/>
    <property type="match status" value="1"/>
</dbReference>
<dbReference type="InterPro" id="IPR011763">
    <property type="entry name" value="COA_CT_C"/>
</dbReference>
<dbReference type="OrthoDB" id="196847at2759"/>
<dbReference type="InterPro" id="IPR029045">
    <property type="entry name" value="ClpP/crotonase-like_dom_sf"/>
</dbReference>
<evidence type="ECO:0000313" key="13">
    <source>
        <dbReference type="Proteomes" id="UP001151287"/>
    </source>
</evidence>
<dbReference type="GO" id="GO:0009317">
    <property type="term" value="C:acetyl-CoA carboxylase complex"/>
    <property type="evidence" value="ECO:0007669"/>
    <property type="project" value="InterPro"/>
</dbReference>
<dbReference type="PRINTS" id="PR01069">
    <property type="entry name" value="ACCCTRFRASEA"/>
</dbReference>
<dbReference type="Pfam" id="PF03255">
    <property type="entry name" value="ACCA"/>
    <property type="match status" value="1"/>
</dbReference>
<dbReference type="GO" id="GO:0016743">
    <property type="term" value="F:carboxyl- or carbamoyltransferase activity"/>
    <property type="evidence" value="ECO:0007669"/>
    <property type="project" value="InterPro"/>
</dbReference>
<keyword evidence="7" id="KW-0067">ATP-binding</keyword>